<sequence length="325" mass="38012">MEGTRILDNDSWCVVFSFLDVDDLFTLPMVHSMFRKLTHNRDAEIYQQAYKKALLGININVDDFKYPENVQNYKNQLLNRVKPLLMQKKMILKNISSSTYFDSEEVEQEFLNAVEKSMHLTIAFKKGSNKSFSRYCTRTFDVPKGVELSNIVCQLKMSLFKHTYCSHLYNLPTEGVLYYMTHSPNGSYCFEPSLYYHSTGPLESVEVKEQSLYIHHQDYIGGVEEVLDIPHPFDIPNLPLSLQDENNYILKKMMFFKREIISQKKYCGLQMFGSPYFLQSEQTFPGQKLLFQHYASHGDSLSFVLINKENLLNRDYSSLNFHFDC</sequence>
<evidence type="ECO:0000313" key="1">
    <source>
        <dbReference type="EMBL" id="KAL0480838.1"/>
    </source>
</evidence>
<dbReference type="EMBL" id="JAOPGA020000695">
    <property type="protein sequence ID" value="KAL0480838.1"/>
    <property type="molecule type" value="Genomic_DNA"/>
</dbReference>
<reference evidence="1 2" key="1">
    <citation type="submission" date="2024-03" db="EMBL/GenBank/DDBJ databases">
        <title>The Acrasis kona genome and developmental transcriptomes reveal deep origins of eukaryotic multicellular pathways.</title>
        <authorList>
            <person name="Sheikh S."/>
            <person name="Fu C.-J."/>
            <person name="Brown M.W."/>
            <person name="Baldauf S.L."/>
        </authorList>
    </citation>
    <scope>NUCLEOTIDE SEQUENCE [LARGE SCALE GENOMIC DNA]</scope>
    <source>
        <strain evidence="1 2">ATCC MYA-3509</strain>
    </source>
</reference>
<evidence type="ECO:0000313" key="2">
    <source>
        <dbReference type="Proteomes" id="UP001431209"/>
    </source>
</evidence>
<dbReference type="Proteomes" id="UP001431209">
    <property type="component" value="Unassembled WGS sequence"/>
</dbReference>
<proteinExistence type="predicted"/>
<keyword evidence="2" id="KW-1185">Reference proteome</keyword>
<comment type="caution">
    <text evidence="1">The sequence shown here is derived from an EMBL/GenBank/DDBJ whole genome shotgun (WGS) entry which is preliminary data.</text>
</comment>
<accession>A0AAW2YV31</accession>
<protein>
    <submittedName>
        <fullName evidence="1">Uncharacterized protein</fullName>
    </submittedName>
</protein>
<organism evidence="1 2">
    <name type="scientific">Acrasis kona</name>
    <dbReference type="NCBI Taxonomy" id="1008807"/>
    <lineage>
        <taxon>Eukaryota</taxon>
        <taxon>Discoba</taxon>
        <taxon>Heterolobosea</taxon>
        <taxon>Tetramitia</taxon>
        <taxon>Eutetramitia</taxon>
        <taxon>Acrasidae</taxon>
        <taxon>Acrasis</taxon>
    </lineage>
</organism>
<dbReference type="AlphaFoldDB" id="A0AAW2YV31"/>
<name>A0AAW2YV31_9EUKA</name>
<gene>
    <name evidence="1" type="ORF">AKO1_002073</name>
</gene>